<name>A0A3S3U1Y2_9FLAO</name>
<organism evidence="1 2">
    <name type="scientific">Flavobacterium cerinum</name>
    <dbReference type="NCBI Taxonomy" id="2502784"/>
    <lineage>
        <taxon>Bacteria</taxon>
        <taxon>Pseudomonadati</taxon>
        <taxon>Bacteroidota</taxon>
        <taxon>Flavobacteriia</taxon>
        <taxon>Flavobacteriales</taxon>
        <taxon>Flavobacteriaceae</taxon>
        <taxon>Flavobacterium</taxon>
    </lineage>
</organism>
<protein>
    <recommendedName>
        <fullName evidence="3">Response regulator receiver protein</fullName>
    </recommendedName>
</protein>
<proteinExistence type="predicted"/>
<dbReference type="Proteomes" id="UP000287527">
    <property type="component" value="Unassembled WGS sequence"/>
</dbReference>
<comment type="caution">
    <text evidence="1">The sequence shown here is derived from an EMBL/GenBank/DDBJ whole genome shotgun (WGS) entry which is preliminary data.</text>
</comment>
<dbReference type="AlphaFoldDB" id="A0A3S3U1Y2"/>
<evidence type="ECO:0008006" key="3">
    <source>
        <dbReference type="Google" id="ProtNLM"/>
    </source>
</evidence>
<accession>A0A3S3U1Y2</accession>
<dbReference type="OrthoDB" id="677818at2"/>
<evidence type="ECO:0000313" key="1">
    <source>
        <dbReference type="EMBL" id="RWW98937.1"/>
    </source>
</evidence>
<dbReference type="EMBL" id="SBII01000009">
    <property type="protein sequence ID" value="RWW98937.1"/>
    <property type="molecule type" value="Genomic_DNA"/>
</dbReference>
<gene>
    <name evidence="1" type="ORF">EPI11_12625</name>
</gene>
<evidence type="ECO:0000313" key="2">
    <source>
        <dbReference type="Proteomes" id="UP000287527"/>
    </source>
</evidence>
<sequence>MMEKINILYIGTHPEILETVVRLINKNENWNAIGSESNIIAIQLFMKINFSIVLLGCGIPQDDEDRLREIFSIHNPKCKIVQHYGGGSGLLNNEIFTALEKDYA</sequence>
<reference evidence="1 2" key="1">
    <citation type="submission" date="2019-01" db="EMBL/GenBank/DDBJ databases">
        <title>Flavobacterium sp. nov.,isolated from freshwater.</title>
        <authorList>
            <person name="Zhang R."/>
            <person name="Du Z.-J."/>
        </authorList>
    </citation>
    <scope>NUCLEOTIDE SEQUENCE [LARGE SCALE GENOMIC DNA]</scope>
    <source>
        <strain evidence="1 2">1E403</strain>
    </source>
</reference>
<keyword evidence="2" id="KW-1185">Reference proteome</keyword>